<dbReference type="InterPro" id="IPR015278">
    <property type="entry name" value="BglII-like"/>
</dbReference>
<dbReference type="InterPro" id="IPR011335">
    <property type="entry name" value="Restrct_endonuc-II-like"/>
</dbReference>
<gene>
    <name evidence="1" type="ORF">UFOPK3427_00819</name>
    <name evidence="2" type="ORF">UFOPK4112_00802</name>
</gene>
<protein>
    <submittedName>
        <fullName evidence="2">Unannotated protein</fullName>
    </submittedName>
</protein>
<dbReference type="Gene3D" id="3.40.91.20">
    <property type="match status" value="1"/>
</dbReference>
<dbReference type="InterPro" id="IPR011338">
    <property type="entry name" value="BamHI/BglII/BstY"/>
</dbReference>
<evidence type="ECO:0000313" key="2">
    <source>
        <dbReference type="EMBL" id="CAB5019164.1"/>
    </source>
</evidence>
<evidence type="ECO:0000313" key="1">
    <source>
        <dbReference type="EMBL" id="CAB4871377.1"/>
    </source>
</evidence>
<sequence>MKVVGQYSFAGGKEIVESEYASQLTQIINCIEQIDKEAHKTKESKELRTPGQMLYSPVDLNTAFKQYLNPLGWHSSRVKCDYPHYYVGDYQHKETKGAFRDMDFVKDSLGVEVQFGKYSFMVYNVAAKMTIFSNLEIIDAGIEIVPVKELANKMSSGVSYFEQFTWDLDQRGVSNIDIPVLILGIL</sequence>
<dbReference type="GO" id="GO:0003677">
    <property type="term" value="F:DNA binding"/>
    <property type="evidence" value="ECO:0007669"/>
    <property type="project" value="InterPro"/>
</dbReference>
<dbReference type="AlphaFoldDB" id="A0A6J7QY65"/>
<dbReference type="Pfam" id="PF09195">
    <property type="entry name" value="Endonuc-BglII"/>
    <property type="match status" value="1"/>
</dbReference>
<dbReference type="GO" id="GO:0000287">
    <property type="term" value="F:magnesium ion binding"/>
    <property type="evidence" value="ECO:0007669"/>
    <property type="project" value="InterPro"/>
</dbReference>
<name>A0A6J7QY65_9ZZZZ</name>
<dbReference type="EMBL" id="CAFBLT010000001">
    <property type="protein sequence ID" value="CAB4871377.1"/>
    <property type="molecule type" value="Genomic_DNA"/>
</dbReference>
<proteinExistence type="predicted"/>
<organism evidence="2">
    <name type="scientific">freshwater metagenome</name>
    <dbReference type="NCBI Taxonomy" id="449393"/>
    <lineage>
        <taxon>unclassified sequences</taxon>
        <taxon>metagenomes</taxon>
        <taxon>ecological metagenomes</taxon>
    </lineage>
</organism>
<dbReference type="EMBL" id="CAFBPM010000006">
    <property type="protein sequence ID" value="CAB5019164.1"/>
    <property type="molecule type" value="Genomic_DNA"/>
</dbReference>
<accession>A0A6J7QY65</accession>
<dbReference type="GO" id="GO:0009036">
    <property type="term" value="F:type II site-specific deoxyribonuclease activity"/>
    <property type="evidence" value="ECO:0007669"/>
    <property type="project" value="InterPro"/>
</dbReference>
<reference evidence="2" key="1">
    <citation type="submission" date="2020-05" db="EMBL/GenBank/DDBJ databases">
        <authorList>
            <person name="Chiriac C."/>
            <person name="Salcher M."/>
            <person name="Ghai R."/>
            <person name="Kavagutti S V."/>
        </authorList>
    </citation>
    <scope>NUCLEOTIDE SEQUENCE</scope>
</reference>
<dbReference type="SUPFAM" id="SSF52980">
    <property type="entry name" value="Restriction endonuclease-like"/>
    <property type="match status" value="1"/>
</dbReference>
<dbReference type="CDD" id="cd22317">
    <property type="entry name" value="BstYI-like"/>
    <property type="match status" value="1"/>
</dbReference>
<dbReference type="GO" id="GO:0009307">
    <property type="term" value="P:DNA restriction-modification system"/>
    <property type="evidence" value="ECO:0007669"/>
    <property type="project" value="InterPro"/>
</dbReference>